<reference evidence="3 4" key="1">
    <citation type="journal article" date="2014" name="Int. J. Syst. Evol. Microbiol.">
        <title>Complete genome sequence of Corynebacterium casei LMG S-19264T (=DSM 44701T), isolated from a smear-ripened cheese.</title>
        <authorList>
            <consortium name="US DOE Joint Genome Institute (JGI-PGF)"/>
            <person name="Walter F."/>
            <person name="Albersmeier A."/>
            <person name="Kalinowski J."/>
            <person name="Ruckert C."/>
        </authorList>
    </citation>
    <scope>NUCLEOTIDE SEQUENCE [LARGE SCALE GENOMIC DNA]</scope>
    <source>
        <strain evidence="3 4">CGMCC 4.7206</strain>
    </source>
</reference>
<dbReference type="GO" id="GO:0020037">
    <property type="term" value="F:heme binding"/>
    <property type="evidence" value="ECO:0007669"/>
    <property type="project" value="InterPro"/>
</dbReference>
<name>A0A917JZC3_9PSEU</name>
<proteinExistence type="predicted"/>
<keyword evidence="5" id="KW-1185">Reference proteome</keyword>
<feature type="domain" description="Globin-sensor" evidence="1">
    <location>
        <begin position="24"/>
        <end position="195"/>
    </location>
</feature>
<dbReference type="InterPro" id="IPR012292">
    <property type="entry name" value="Globin/Proto"/>
</dbReference>
<dbReference type="GO" id="GO:0019825">
    <property type="term" value="F:oxygen binding"/>
    <property type="evidence" value="ECO:0007669"/>
    <property type="project" value="InterPro"/>
</dbReference>
<reference evidence="2 5" key="2">
    <citation type="journal article" date="2019" name="Int. J. Syst. Evol. Microbiol.">
        <title>The Global Catalogue of Microorganisms (GCM) 10K type strain sequencing project: providing services to taxonomists for standard genome sequencing and annotation.</title>
        <authorList>
            <consortium name="The Broad Institute Genomics Platform"/>
            <consortium name="The Broad Institute Genome Sequencing Center for Infectious Disease"/>
            <person name="Wu L."/>
            <person name="Ma J."/>
        </authorList>
    </citation>
    <scope>NUCLEOTIDE SEQUENCE [LARGE SCALE GENOMIC DNA]</scope>
    <source>
        <strain evidence="2 5">JCM 10664</strain>
    </source>
</reference>
<dbReference type="Gene3D" id="1.10.490.10">
    <property type="entry name" value="Globins"/>
    <property type="match status" value="1"/>
</dbReference>
<protein>
    <submittedName>
        <fullName evidence="2">Protoglobin domain-containing protein</fullName>
    </submittedName>
</protein>
<gene>
    <name evidence="2" type="ORF">GCM10009545_25690</name>
    <name evidence="3" type="ORF">GCM10011581_34260</name>
</gene>
<dbReference type="EMBL" id="BMMT01000012">
    <property type="protein sequence ID" value="GGI94291.1"/>
    <property type="molecule type" value="Genomic_DNA"/>
</dbReference>
<dbReference type="InterPro" id="IPR012102">
    <property type="entry name" value="Protoglobin"/>
</dbReference>
<reference evidence="3" key="3">
    <citation type="submission" date="2020-09" db="EMBL/GenBank/DDBJ databases">
        <authorList>
            <person name="Sun Q."/>
            <person name="Zhou Y."/>
        </authorList>
    </citation>
    <scope>NUCLEOTIDE SEQUENCE</scope>
    <source>
        <strain evidence="3">CGMCC 4.7206</strain>
    </source>
</reference>
<dbReference type="Proteomes" id="UP000597989">
    <property type="component" value="Unassembled WGS sequence"/>
</dbReference>
<dbReference type="InterPro" id="IPR044398">
    <property type="entry name" value="Globin-sensor_dom"/>
</dbReference>
<dbReference type="SUPFAM" id="SSF46458">
    <property type="entry name" value="Globin-like"/>
    <property type="match status" value="1"/>
</dbReference>
<reference evidence="2" key="4">
    <citation type="submission" date="2023-12" db="EMBL/GenBank/DDBJ databases">
        <authorList>
            <person name="Sun Q."/>
            <person name="Inoue M."/>
        </authorList>
    </citation>
    <scope>NUCLEOTIDE SEQUENCE</scope>
    <source>
        <strain evidence="2">JCM 10664</strain>
    </source>
</reference>
<evidence type="ECO:0000313" key="5">
    <source>
        <dbReference type="Proteomes" id="UP001500220"/>
    </source>
</evidence>
<dbReference type="CDD" id="cd12124">
    <property type="entry name" value="Pgbs"/>
    <property type="match status" value="1"/>
</dbReference>
<sequence>MSTASTIPGYTYGEPQVAHSPVTMAELDELKQTLLWTAEDDEALRMVGDVLADQVSDVVATWYDYVASHPHLAAYFAPPGGAPDPTYLERVRPRFEQWILDTCRRPHDQTWLDYQQEIALRHTKAKKDQTDHVDAVDQVPLRHLIAFIFPITETTRPFLARKGHGQDDIERMHRAWLKAVTLEVALWSRPYVRENAW</sequence>
<evidence type="ECO:0000259" key="1">
    <source>
        <dbReference type="Pfam" id="PF11563"/>
    </source>
</evidence>
<dbReference type="AlphaFoldDB" id="A0A917JZC3"/>
<organism evidence="3 4">
    <name type="scientific">Saccharopolyspora thermophila</name>
    <dbReference type="NCBI Taxonomy" id="89367"/>
    <lineage>
        <taxon>Bacteria</taxon>
        <taxon>Bacillati</taxon>
        <taxon>Actinomycetota</taxon>
        <taxon>Actinomycetes</taxon>
        <taxon>Pseudonocardiales</taxon>
        <taxon>Pseudonocardiaceae</taxon>
        <taxon>Saccharopolyspora</taxon>
    </lineage>
</organism>
<dbReference type="Proteomes" id="UP001500220">
    <property type="component" value="Unassembled WGS sequence"/>
</dbReference>
<comment type="caution">
    <text evidence="3">The sequence shown here is derived from an EMBL/GenBank/DDBJ whole genome shotgun (WGS) entry which is preliminary data.</text>
</comment>
<dbReference type="Pfam" id="PF11563">
    <property type="entry name" value="Protoglobin"/>
    <property type="match status" value="1"/>
</dbReference>
<dbReference type="EMBL" id="BAAAHC010000009">
    <property type="protein sequence ID" value="GAA0522426.1"/>
    <property type="molecule type" value="Genomic_DNA"/>
</dbReference>
<evidence type="ECO:0000313" key="2">
    <source>
        <dbReference type="EMBL" id="GAA0522426.1"/>
    </source>
</evidence>
<accession>A0A917JZC3</accession>
<evidence type="ECO:0000313" key="3">
    <source>
        <dbReference type="EMBL" id="GGI94291.1"/>
    </source>
</evidence>
<evidence type="ECO:0000313" key="4">
    <source>
        <dbReference type="Proteomes" id="UP000597989"/>
    </source>
</evidence>
<dbReference type="InterPro" id="IPR009050">
    <property type="entry name" value="Globin-like_sf"/>
</dbReference>
<dbReference type="RefSeq" id="WP_188988865.1">
    <property type="nucleotide sequence ID" value="NZ_BAAAHC010000009.1"/>
</dbReference>